<dbReference type="EMBL" id="HBIN01023226">
    <property type="protein sequence ID" value="CAE0447912.1"/>
    <property type="molecule type" value="Transcribed_RNA"/>
</dbReference>
<accession>A0A7S3V2I4</accession>
<sequence length="282" mass="31863">MALSTLRCKHSDLSLLRNVLYETNHGGSDGETELKETSPSFVSNCTLLFSRKNKVLWKYLDEMFRPVSDNSDQLFHDTVKESLDYDINDHLLLTAQDIRNYQSAKFELEFWKSLGEDFETGASLNCSALDELRCGQGYAFSSKSPNEACLSGGDGKSHVFAIVKHGEFLYWIQGSNSGSQAFEAHTPKQFLDIVPNLRPKSELEDLETEIDQLWRRNGNILHCPRGRTKLLKKAIEDNNASEMYLLLGNQVPNSMSKDPIPFFVCDCRCPVCCNCGCNVHLM</sequence>
<evidence type="ECO:0000313" key="1">
    <source>
        <dbReference type="EMBL" id="CAE0447912.1"/>
    </source>
</evidence>
<proteinExistence type="predicted"/>
<name>A0A7S3V2I4_9STRA</name>
<organism evidence="1">
    <name type="scientific">Aplanochytrium stocchinoi</name>
    <dbReference type="NCBI Taxonomy" id="215587"/>
    <lineage>
        <taxon>Eukaryota</taxon>
        <taxon>Sar</taxon>
        <taxon>Stramenopiles</taxon>
        <taxon>Bigyra</taxon>
        <taxon>Labyrinthulomycetes</taxon>
        <taxon>Thraustochytrida</taxon>
        <taxon>Thraustochytriidae</taxon>
        <taxon>Aplanochytrium</taxon>
    </lineage>
</organism>
<gene>
    <name evidence="1" type="ORF">ASTO00021_LOCUS17876</name>
</gene>
<reference evidence="1" key="1">
    <citation type="submission" date="2021-01" db="EMBL/GenBank/DDBJ databases">
        <authorList>
            <person name="Corre E."/>
            <person name="Pelletier E."/>
            <person name="Niang G."/>
            <person name="Scheremetjew M."/>
            <person name="Finn R."/>
            <person name="Kale V."/>
            <person name="Holt S."/>
            <person name="Cochrane G."/>
            <person name="Meng A."/>
            <person name="Brown T."/>
            <person name="Cohen L."/>
        </authorList>
    </citation>
    <scope>NUCLEOTIDE SEQUENCE</scope>
    <source>
        <strain evidence="1">GSBS06</strain>
    </source>
</reference>
<dbReference type="AlphaFoldDB" id="A0A7S3V2I4"/>
<protein>
    <submittedName>
        <fullName evidence="1">Uncharacterized protein</fullName>
    </submittedName>
</protein>